<comment type="caution">
    <text evidence="2">The sequence shown here is derived from an EMBL/GenBank/DDBJ whole genome shotgun (WGS) entry which is preliminary data.</text>
</comment>
<feature type="chain" id="PRO_5042606771" evidence="1">
    <location>
        <begin position="18"/>
        <end position="125"/>
    </location>
</feature>
<dbReference type="EMBL" id="CAUWAG010000018">
    <property type="protein sequence ID" value="CAJ2511871.1"/>
    <property type="molecule type" value="Genomic_DNA"/>
</dbReference>
<evidence type="ECO:0000256" key="1">
    <source>
        <dbReference type="SAM" id="SignalP"/>
    </source>
</evidence>
<feature type="signal peptide" evidence="1">
    <location>
        <begin position="1"/>
        <end position="17"/>
    </location>
</feature>
<keyword evidence="3" id="KW-1185">Reference proteome</keyword>
<gene>
    <name evidence="2" type="ORF">KHLLAP_LOCUS12339</name>
</gene>
<reference evidence="2" key="1">
    <citation type="submission" date="2023-10" db="EMBL/GenBank/DDBJ databases">
        <authorList>
            <person name="Hackl T."/>
        </authorList>
    </citation>
    <scope>NUCLEOTIDE SEQUENCE</scope>
</reference>
<keyword evidence="1" id="KW-0732">Signal</keyword>
<evidence type="ECO:0000313" key="3">
    <source>
        <dbReference type="Proteomes" id="UP001295740"/>
    </source>
</evidence>
<protein>
    <submittedName>
        <fullName evidence="2">Uu.00g074960.m01.CDS01</fullName>
    </submittedName>
</protein>
<organism evidence="2 3">
    <name type="scientific">Anthostomella pinea</name>
    <dbReference type="NCBI Taxonomy" id="933095"/>
    <lineage>
        <taxon>Eukaryota</taxon>
        <taxon>Fungi</taxon>
        <taxon>Dikarya</taxon>
        <taxon>Ascomycota</taxon>
        <taxon>Pezizomycotina</taxon>
        <taxon>Sordariomycetes</taxon>
        <taxon>Xylariomycetidae</taxon>
        <taxon>Xylariales</taxon>
        <taxon>Xylariaceae</taxon>
        <taxon>Anthostomella</taxon>
    </lineage>
</organism>
<sequence>MHFRNAIFAAAIPATFAAQQHVLANPTSVVETGTPSSRGRSQEGKLPFPMSEHILTYSTALVSASINYTESADTTETTETTQTVHVIKTITQPPNPITTDAADKPAFDASVMGLIVFSAAGLFLL</sequence>
<name>A0AAI8YP77_9PEZI</name>
<proteinExistence type="predicted"/>
<dbReference type="AlphaFoldDB" id="A0AAI8YP77"/>
<accession>A0AAI8YP77</accession>
<dbReference type="Proteomes" id="UP001295740">
    <property type="component" value="Unassembled WGS sequence"/>
</dbReference>
<evidence type="ECO:0000313" key="2">
    <source>
        <dbReference type="EMBL" id="CAJ2511871.1"/>
    </source>
</evidence>